<dbReference type="InterPro" id="IPR052027">
    <property type="entry name" value="PspC"/>
</dbReference>
<dbReference type="Pfam" id="PF22564">
    <property type="entry name" value="HAAS"/>
    <property type="match status" value="1"/>
</dbReference>
<evidence type="ECO:0000256" key="3">
    <source>
        <dbReference type="ARBA" id="ARBA00022692"/>
    </source>
</evidence>
<comment type="subcellular location">
    <subcellularLocation>
        <location evidence="1">Cell membrane</location>
        <topology evidence="1">Single-pass membrane protein</topology>
    </subcellularLocation>
</comment>
<organism evidence="8 9">
    <name type="scientific">Saccharicrinis fermentans DSM 9555 = JCM 21142</name>
    <dbReference type="NCBI Taxonomy" id="869213"/>
    <lineage>
        <taxon>Bacteria</taxon>
        <taxon>Pseudomonadati</taxon>
        <taxon>Bacteroidota</taxon>
        <taxon>Bacteroidia</taxon>
        <taxon>Marinilabiliales</taxon>
        <taxon>Marinilabiliaceae</taxon>
        <taxon>Saccharicrinis</taxon>
    </lineage>
</organism>
<keyword evidence="2" id="KW-1003">Cell membrane</keyword>
<dbReference type="STRING" id="869213.GCA_000517085_04265"/>
<gene>
    <name evidence="8" type="ORF">JCM21142_41477</name>
</gene>
<dbReference type="PANTHER" id="PTHR33885:SF3">
    <property type="entry name" value="PHAGE SHOCK PROTEIN C"/>
    <property type="match status" value="1"/>
</dbReference>
<keyword evidence="3 6" id="KW-0812">Transmembrane</keyword>
<evidence type="ECO:0000259" key="7">
    <source>
        <dbReference type="Pfam" id="PF04024"/>
    </source>
</evidence>
<dbReference type="RefSeq" id="WP_052343355.1">
    <property type="nucleotide sequence ID" value="NZ_BAMD01000014.1"/>
</dbReference>
<keyword evidence="9" id="KW-1185">Reference proteome</keyword>
<dbReference type="EMBL" id="BAMD01000014">
    <property type="protein sequence ID" value="GAF02832.1"/>
    <property type="molecule type" value="Genomic_DNA"/>
</dbReference>
<evidence type="ECO:0000313" key="8">
    <source>
        <dbReference type="EMBL" id="GAF02832.1"/>
    </source>
</evidence>
<dbReference type="GO" id="GO:0005886">
    <property type="term" value="C:plasma membrane"/>
    <property type="evidence" value="ECO:0007669"/>
    <property type="project" value="UniProtKB-SubCell"/>
</dbReference>
<dbReference type="GO" id="GO:0003677">
    <property type="term" value="F:DNA binding"/>
    <property type="evidence" value="ECO:0007669"/>
    <property type="project" value="UniProtKB-KW"/>
</dbReference>
<dbReference type="eggNOG" id="COG1983">
    <property type="taxonomic scope" value="Bacteria"/>
</dbReference>
<evidence type="ECO:0000313" key="9">
    <source>
        <dbReference type="Proteomes" id="UP000019402"/>
    </source>
</evidence>
<feature type="transmembrane region" description="Helical" evidence="6">
    <location>
        <begin position="137"/>
        <end position="168"/>
    </location>
</feature>
<keyword evidence="4 6" id="KW-1133">Transmembrane helix</keyword>
<dbReference type="PANTHER" id="PTHR33885">
    <property type="entry name" value="PHAGE SHOCK PROTEIN C"/>
    <property type="match status" value="1"/>
</dbReference>
<feature type="domain" description="Phage shock protein PspC N-terminal" evidence="7">
    <location>
        <begin position="109"/>
        <end position="166"/>
    </location>
</feature>
<keyword evidence="5 6" id="KW-0472">Membrane</keyword>
<dbReference type="InterPro" id="IPR007168">
    <property type="entry name" value="Phageshock_PspC_N"/>
</dbReference>
<evidence type="ECO:0000256" key="1">
    <source>
        <dbReference type="ARBA" id="ARBA00004162"/>
    </source>
</evidence>
<dbReference type="OrthoDB" id="5772680at2"/>
<dbReference type="AlphaFoldDB" id="W7Y442"/>
<protein>
    <submittedName>
        <fullName evidence="8">DNA-binding transcriptional activator PspC</fullName>
    </submittedName>
</protein>
<proteinExistence type="predicted"/>
<evidence type="ECO:0000256" key="6">
    <source>
        <dbReference type="SAM" id="Phobius"/>
    </source>
</evidence>
<dbReference type="Pfam" id="PF04024">
    <property type="entry name" value="PspC"/>
    <property type="match status" value="1"/>
</dbReference>
<sequence length="242" mass="27599">MKKTVNINLSGRVFYIDDDAFARLRAYLDSLERYFKKQEEGQEIINDIESRIAELLGDRISGKTGVVTIEMVEEVIAMMGQPEDFEDEGAASETSHQQYEKYSYGRASKRLFRDVDGRVLGGVCGGIAAYLNMDPVIVRIVFALFIFFGLGITIPIYIILWIVVPAALTTAQRLEMRGENVTISNIEKAIRNEFEDVKQRFSKVRDSKVYKKGESWWNKFSKGDKTVLMIVVLVVSMFFFAK</sequence>
<reference evidence="8 9" key="1">
    <citation type="journal article" date="2014" name="Genome Announc.">
        <title>Draft Genome Sequence of Cytophaga fermentans JCM 21142T, a Facultative Anaerobe Isolated from Marine Mud.</title>
        <authorList>
            <person name="Starns D."/>
            <person name="Oshima K."/>
            <person name="Suda W."/>
            <person name="Iino T."/>
            <person name="Yuki M."/>
            <person name="Inoue J."/>
            <person name="Kitamura K."/>
            <person name="Iida T."/>
            <person name="Darby A."/>
            <person name="Hattori M."/>
            <person name="Ohkuma M."/>
        </authorList>
    </citation>
    <scope>NUCLEOTIDE SEQUENCE [LARGE SCALE GENOMIC DNA]</scope>
    <source>
        <strain evidence="8 9">JCM 21142</strain>
    </source>
</reference>
<evidence type="ECO:0000256" key="5">
    <source>
        <dbReference type="ARBA" id="ARBA00023136"/>
    </source>
</evidence>
<feature type="transmembrane region" description="Helical" evidence="6">
    <location>
        <begin position="226"/>
        <end position="241"/>
    </location>
</feature>
<dbReference type="Proteomes" id="UP000019402">
    <property type="component" value="Unassembled WGS sequence"/>
</dbReference>
<accession>W7Y442</accession>
<comment type="caution">
    <text evidence="8">The sequence shown here is derived from an EMBL/GenBank/DDBJ whole genome shotgun (WGS) entry which is preliminary data.</text>
</comment>
<name>W7Y442_9BACT</name>
<keyword evidence="8" id="KW-0238">DNA-binding</keyword>
<evidence type="ECO:0000256" key="2">
    <source>
        <dbReference type="ARBA" id="ARBA00022475"/>
    </source>
</evidence>
<evidence type="ECO:0000256" key="4">
    <source>
        <dbReference type="ARBA" id="ARBA00022989"/>
    </source>
</evidence>